<keyword evidence="2" id="KW-0812">Transmembrane</keyword>
<evidence type="ECO:0000256" key="2">
    <source>
        <dbReference type="SAM" id="Phobius"/>
    </source>
</evidence>
<feature type="transmembrane region" description="Helical" evidence="2">
    <location>
        <begin position="330"/>
        <end position="352"/>
    </location>
</feature>
<name>A0A2H0WR41_9BACT</name>
<keyword evidence="2" id="KW-0472">Membrane</keyword>
<dbReference type="Proteomes" id="UP000231282">
    <property type="component" value="Unassembled WGS sequence"/>
</dbReference>
<accession>A0A2H0WR41</accession>
<evidence type="ECO:0008006" key="5">
    <source>
        <dbReference type="Google" id="ProtNLM"/>
    </source>
</evidence>
<reference evidence="4" key="1">
    <citation type="submission" date="2017-09" db="EMBL/GenBank/DDBJ databases">
        <title>Depth-based differentiation of microbial function through sediment-hosted aquifers and enrichment of novel symbionts in the deep terrestrial subsurface.</title>
        <authorList>
            <person name="Probst A.J."/>
            <person name="Ladd B."/>
            <person name="Jarett J.K."/>
            <person name="Geller-Mcgrath D.E."/>
            <person name="Sieber C.M.K."/>
            <person name="Emerson J.B."/>
            <person name="Anantharaman K."/>
            <person name="Thomas B.C."/>
            <person name="Malmstrom R."/>
            <person name="Stieglmeier M."/>
            <person name="Klingl A."/>
            <person name="Woyke T."/>
            <person name="Ryan C.M."/>
            <person name="Banfield J.F."/>
        </authorList>
    </citation>
    <scope>NUCLEOTIDE SEQUENCE [LARGE SCALE GENOMIC DNA]</scope>
</reference>
<protein>
    <recommendedName>
        <fullName evidence="5">Baseplate protein J-like domain-containing protein</fullName>
    </recommendedName>
</protein>
<dbReference type="AlphaFoldDB" id="A0A2H0WR41"/>
<sequence>MKIYLAIDISLSVAKAVLWATRDQEEEQVKILGLGSSEFYRDEKGLLEAVESSLNTAWSLVSPEFQLERKVAGVIFAIPQSWMGEQLKTEKLSLLRHISREMAVEPLGFVSEAEILLSYLKEKEGKFLNLVIVSVGDEWIDVTPIWQGKILGSQLIERSDNITLDLEEGLSRFEIKTPFSPRILILGRGDLEEIRQTILSYPWLETEKALFLHLPKVEIFPSRLVVETLVVKMGEETILKEKTDFDSREEISLTEEGVLGFLKNKDVAQLESPPSPSPQVSVELSPPEPAEEEKENAPFFLTRLLKRTKSLSEKSRETLGNFKKIRLPRFLVMLFLSFLLILVALFIAWWYLPKAEITLLVEPRFSEENFLLAVSSDITTIDVENKIIPGRVLDLEVSGQKTIETKGKKKVGDKAVGEVIIYNGTDIAKTFPVGTSLEGSSEMEFLTKAAVTVASRSGSIIEGWVSGQEKAAVEAADIGADYNLAGGTEFKIGLFSGSDFIAKNEKEFSGGSSRDIKVVDKEDQEQLRESLKEELLADGEKKLKEELNEGEDLIEENIDLEIVSEDFDHKIDDEADNIFLTLKLKISTLAFLGDDIDVLAEEVLKNRIPEGFILGEKKELDFKFLRQEKNKAIFDFGIKANLYPQIDEEKIKKEVLGKRPQSVQQYLSSLSGVDGFEISIDPRLPKYLLTFPHRRGNIKVIMKIKI</sequence>
<proteinExistence type="predicted"/>
<organism evidence="3 4">
    <name type="scientific">Candidatus Shapirobacteria bacterium CG09_land_8_20_14_0_10_38_17</name>
    <dbReference type="NCBI Taxonomy" id="1974884"/>
    <lineage>
        <taxon>Bacteria</taxon>
        <taxon>Candidatus Shapironibacteriota</taxon>
    </lineage>
</organism>
<comment type="caution">
    <text evidence="3">The sequence shown here is derived from an EMBL/GenBank/DDBJ whole genome shotgun (WGS) entry which is preliminary data.</text>
</comment>
<evidence type="ECO:0000313" key="3">
    <source>
        <dbReference type="EMBL" id="PIS15097.1"/>
    </source>
</evidence>
<keyword evidence="2" id="KW-1133">Transmembrane helix</keyword>
<evidence type="ECO:0000256" key="1">
    <source>
        <dbReference type="SAM" id="MobiDB-lite"/>
    </source>
</evidence>
<feature type="region of interest" description="Disordered" evidence="1">
    <location>
        <begin position="268"/>
        <end position="295"/>
    </location>
</feature>
<evidence type="ECO:0000313" key="4">
    <source>
        <dbReference type="Proteomes" id="UP000231282"/>
    </source>
</evidence>
<gene>
    <name evidence="3" type="ORF">COT63_01790</name>
</gene>
<dbReference type="EMBL" id="PEZH01000033">
    <property type="protein sequence ID" value="PIS15097.1"/>
    <property type="molecule type" value="Genomic_DNA"/>
</dbReference>